<gene>
    <name evidence="3" type="ORF">TGDOM2_268730</name>
</gene>
<dbReference type="InterPro" id="IPR036249">
    <property type="entry name" value="Thioredoxin-like_sf"/>
</dbReference>
<dbReference type="Pfam" id="PF00462">
    <property type="entry name" value="Glutaredoxin"/>
    <property type="match status" value="1"/>
</dbReference>
<feature type="domain" description="Glutaredoxin" evidence="2">
    <location>
        <begin position="184"/>
        <end position="249"/>
    </location>
</feature>
<comment type="caution">
    <text evidence="3">The sequence shown here is derived from an EMBL/GenBank/DDBJ whole genome shotgun (WGS) entry which is preliminary data.</text>
</comment>
<dbReference type="PANTHER" id="PTHR10293">
    <property type="entry name" value="GLUTAREDOXIN FAMILY MEMBER"/>
    <property type="match status" value="1"/>
</dbReference>
<dbReference type="Gene3D" id="3.40.30.10">
    <property type="entry name" value="Glutaredoxin"/>
    <property type="match status" value="1"/>
</dbReference>
<dbReference type="PROSITE" id="PS51354">
    <property type="entry name" value="GLUTAREDOXIN_2"/>
    <property type="match status" value="1"/>
</dbReference>
<evidence type="ECO:0000256" key="1">
    <source>
        <dbReference type="ARBA" id="ARBA00023284"/>
    </source>
</evidence>
<keyword evidence="1" id="KW-0676">Redox-active center</keyword>
<protein>
    <submittedName>
        <fullName evidence="3">Glutaredoxin-related protein</fullName>
    </submittedName>
</protein>
<accession>A0A086K447</accession>
<dbReference type="AlphaFoldDB" id="A0A086K447"/>
<evidence type="ECO:0000259" key="2">
    <source>
        <dbReference type="Pfam" id="PF00462"/>
    </source>
</evidence>
<sequence>MSFPSSFAKSVLDLYLRKNCTAMNCQLSSIAWDVVGPPLTVARTRCAGLPKSVSGLSNWNSGQQRRLSLGRKALHSSHRRSPANPLLGQIRPQPPCIVTGAPVGGYSPLLTRRFLGNLAARNPGTNFVSRSGATLLFLATPTRLNGTVAAASQPTNAADRPTTSSAEEEDLKKKLDDLVKSTPVVLFMKGSPKAPMCGFSARAVGILNSLDVDEYTFVNILQYPDVRALAKKHFSWPTYPLLIVGGEVVGGVDIMDELNKTGELGEMIRQAVKGSECAAVQPAGGHSKP</sequence>
<name>A0A086K447_TOXGO</name>
<dbReference type="VEuPathDB" id="ToxoDB:TGDOM2_268730"/>
<dbReference type="SUPFAM" id="SSF52833">
    <property type="entry name" value="Thioredoxin-like"/>
    <property type="match status" value="1"/>
</dbReference>
<organism evidence="3 4">
    <name type="scientific">Toxoplasma gondii GAB2-2007-GAL-DOM2</name>
    <dbReference type="NCBI Taxonomy" id="1130820"/>
    <lineage>
        <taxon>Eukaryota</taxon>
        <taxon>Sar</taxon>
        <taxon>Alveolata</taxon>
        <taxon>Apicomplexa</taxon>
        <taxon>Conoidasida</taxon>
        <taxon>Coccidia</taxon>
        <taxon>Eucoccidiorida</taxon>
        <taxon>Eimeriorina</taxon>
        <taxon>Sarcocystidae</taxon>
        <taxon>Toxoplasma</taxon>
    </lineage>
</organism>
<evidence type="ECO:0000313" key="3">
    <source>
        <dbReference type="EMBL" id="KFG39165.1"/>
    </source>
</evidence>
<dbReference type="GO" id="GO:0005739">
    <property type="term" value="C:mitochondrion"/>
    <property type="evidence" value="ECO:0007669"/>
    <property type="project" value="UniProtKB-ARBA"/>
</dbReference>
<proteinExistence type="predicted"/>
<dbReference type="EMBL" id="AHZU02000871">
    <property type="protein sequence ID" value="KFG39165.1"/>
    <property type="molecule type" value="Genomic_DNA"/>
</dbReference>
<reference evidence="3 4" key="1">
    <citation type="submission" date="2014-02" db="EMBL/GenBank/DDBJ databases">
        <authorList>
            <person name="Sibley D."/>
            <person name="Venepally P."/>
            <person name="Karamycheva S."/>
            <person name="Hadjithomas M."/>
            <person name="Khan A."/>
            <person name="Brunk B."/>
            <person name="Roos D."/>
            <person name="Caler E."/>
            <person name="Lorenzi H."/>
        </authorList>
    </citation>
    <scope>NUCLEOTIDE SEQUENCE [LARGE SCALE GENOMIC DNA]</scope>
    <source>
        <strain evidence="3 4">GAB2-2007-GAL-DOM2</strain>
    </source>
</reference>
<evidence type="ECO:0000313" key="4">
    <source>
        <dbReference type="Proteomes" id="UP000028837"/>
    </source>
</evidence>
<dbReference type="Proteomes" id="UP000028837">
    <property type="component" value="Unassembled WGS sequence"/>
</dbReference>
<dbReference type="InterPro" id="IPR004480">
    <property type="entry name" value="Monothiol_GRX-rel"/>
</dbReference>
<dbReference type="InterPro" id="IPR002109">
    <property type="entry name" value="Glutaredoxin"/>
</dbReference>
<dbReference type="OrthoDB" id="415696at2759"/>
<dbReference type="PANTHER" id="PTHR10293:SF16">
    <property type="entry name" value="GLUTAREDOXIN-RELATED PROTEIN 5, MITOCHONDRIAL"/>
    <property type="match status" value="1"/>
</dbReference>